<protein>
    <submittedName>
        <fullName evidence="2">Similar to Saccharomyces cerevisiae YHL044W Putative integral membrane protein, member of DUP240 gene family</fullName>
    </submittedName>
</protein>
<keyword evidence="3" id="KW-1185">Reference proteome</keyword>
<accession>A0A1X7R8T0</accession>
<evidence type="ECO:0000313" key="2">
    <source>
        <dbReference type="EMBL" id="SMN22004.1"/>
    </source>
</evidence>
<feature type="transmembrane region" description="Helical" evidence="1">
    <location>
        <begin position="82"/>
        <end position="104"/>
    </location>
</feature>
<keyword evidence="1" id="KW-0812">Transmembrane</keyword>
<organism evidence="2 3">
    <name type="scientific">Maudiozyma saulgeensis</name>
    <dbReference type="NCBI Taxonomy" id="1789683"/>
    <lineage>
        <taxon>Eukaryota</taxon>
        <taxon>Fungi</taxon>
        <taxon>Dikarya</taxon>
        <taxon>Ascomycota</taxon>
        <taxon>Saccharomycotina</taxon>
        <taxon>Saccharomycetes</taxon>
        <taxon>Saccharomycetales</taxon>
        <taxon>Saccharomycetaceae</taxon>
        <taxon>Maudiozyma</taxon>
    </lineage>
</organism>
<evidence type="ECO:0000256" key="1">
    <source>
        <dbReference type="SAM" id="Phobius"/>
    </source>
</evidence>
<sequence>MSELPLYTPPVDNVPLQDNKNRLIPTNDEEFMSVYLPSRVFNSKFRFFWYHYWDSGINKLISVCFIVFFVTCFIVSPRASVILPTVLLSSFMVAIISLTFSNTFGVHERLHKLDFNAKRAFLTEVINEAPDYRIKRWHIIAARMNKFLKDEEISPNYYTLYDGKDCLDVYNYLISSLKPSSFKIAIQQLFRSSNTITNSGASSSARNVDEITSDILKDLAMRAQNVIRASIENVEV</sequence>
<keyword evidence="1" id="KW-1133">Transmembrane helix</keyword>
<dbReference type="InterPro" id="IPR001142">
    <property type="entry name" value="DUP/COS"/>
</dbReference>
<feature type="transmembrane region" description="Helical" evidence="1">
    <location>
        <begin position="56"/>
        <end position="76"/>
    </location>
</feature>
<gene>
    <name evidence="2" type="ORF">KASA_0J03685G</name>
</gene>
<evidence type="ECO:0000313" key="3">
    <source>
        <dbReference type="Proteomes" id="UP000196158"/>
    </source>
</evidence>
<dbReference type="OrthoDB" id="4036062at2759"/>
<reference evidence="2 3" key="1">
    <citation type="submission" date="2017-04" db="EMBL/GenBank/DDBJ databases">
        <authorList>
            <person name="Afonso C.L."/>
            <person name="Miller P.J."/>
            <person name="Scott M.A."/>
            <person name="Spackman E."/>
            <person name="Goraichik I."/>
            <person name="Dimitrov K.M."/>
            <person name="Suarez D.L."/>
            <person name="Swayne D.E."/>
        </authorList>
    </citation>
    <scope>NUCLEOTIDE SEQUENCE [LARGE SCALE GENOMIC DNA]</scope>
</reference>
<dbReference type="Proteomes" id="UP000196158">
    <property type="component" value="Unassembled WGS sequence"/>
</dbReference>
<dbReference type="EMBL" id="FXLY01000009">
    <property type="protein sequence ID" value="SMN22004.1"/>
    <property type="molecule type" value="Genomic_DNA"/>
</dbReference>
<proteinExistence type="predicted"/>
<dbReference type="Pfam" id="PF00674">
    <property type="entry name" value="DUP"/>
    <property type="match status" value="1"/>
</dbReference>
<dbReference type="AlphaFoldDB" id="A0A1X7R8T0"/>
<keyword evidence="1" id="KW-0472">Membrane</keyword>
<name>A0A1X7R8T0_9SACH</name>